<name>A0A6D2LHS6_9BRAS</name>
<evidence type="ECO:0000259" key="2">
    <source>
        <dbReference type="Pfam" id="PF07734"/>
    </source>
</evidence>
<reference evidence="3" key="1">
    <citation type="submission" date="2020-01" db="EMBL/GenBank/DDBJ databases">
        <authorList>
            <person name="Mishra B."/>
        </authorList>
    </citation>
    <scope>NUCLEOTIDE SEQUENCE [LARGE SCALE GENOMIC DNA]</scope>
</reference>
<dbReference type="Proteomes" id="UP000467841">
    <property type="component" value="Unassembled WGS sequence"/>
</dbReference>
<accession>A0A6D2LHS6</accession>
<proteinExistence type="predicted"/>
<feature type="domain" description="F-box" evidence="1">
    <location>
        <begin position="5"/>
        <end position="44"/>
    </location>
</feature>
<comment type="caution">
    <text evidence="3">The sequence shown here is derived from an EMBL/GenBank/DDBJ whole genome shotgun (WGS) entry which is preliminary data.</text>
</comment>
<dbReference type="AlphaFoldDB" id="A0A6D2LHS6"/>
<dbReference type="InterPro" id="IPR006527">
    <property type="entry name" value="F-box-assoc_dom_typ1"/>
</dbReference>
<sequence length="138" mass="15725">MTTRLCDLPYDLIGENILAKVPLTSLKAVRSTCKLLNALSKDFIVGKATWQHKFLGFMKLCDGKLYSLTFDLQGIRKDEDLVHSTIKPCALPFQVEIYKVIHCEGLVLCLIKDNSQVMVWNPYLGQARWIGPRTNFYS</sequence>
<dbReference type="InterPro" id="IPR001810">
    <property type="entry name" value="F-box_dom"/>
</dbReference>
<keyword evidence="4" id="KW-1185">Reference proteome</keyword>
<organism evidence="3 4">
    <name type="scientific">Microthlaspi erraticum</name>
    <dbReference type="NCBI Taxonomy" id="1685480"/>
    <lineage>
        <taxon>Eukaryota</taxon>
        <taxon>Viridiplantae</taxon>
        <taxon>Streptophyta</taxon>
        <taxon>Embryophyta</taxon>
        <taxon>Tracheophyta</taxon>
        <taxon>Spermatophyta</taxon>
        <taxon>Magnoliopsida</taxon>
        <taxon>eudicotyledons</taxon>
        <taxon>Gunneridae</taxon>
        <taxon>Pentapetalae</taxon>
        <taxon>rosids</taxon>
        <taxon>malvids</taxon>
        <taxon>Brassicales</taxon>
        <taxon>Brassicaceae</taxon>
        <taxon>Coluteocarpeae</taxon>
        <taxon>Microthlaspi</taxon>
    </lineage>
</organism>
<dbReference type="Pfam" id="PF07734">
    <property type="entry name" value="FBA_1"/>
    <property type="match status" value="1"/>
</dbReference>
<dbReference type="SUPFAM" id="SSF81383">
    <property type="entry name" value="F-box domain"/>
    <property type="match status" value="1"/>
</dbReference>
<dbReference type="OrthoDB" id="1091693at2759"/>
<dbReference type="InterPro" id="IPR036047">
    <property type="entry name" value="F-box-like_dom_sf"/>
</dbReference>
<protein>
    <submittedName>
        <fullName evidence="3">Uncharacterized protein</fullName>
    </submittedName>
</protein>
<dbReference type="Pfam" id="PF00646">
    <property type="entry name" value="F-box"/>
    <property type="match status" value="1"/>
</dbReference>
<dbReference type="EMBL" id="CACVBM020001795">
    <property type="protein sequence ID" value="CAA7059801.1"/>
    <property type="molecule type" value="Genomic_DNA"/>
</dbReference>
<evidence type="ECO:0000313" key="4">
    <source>
        <dbReference type="Proteomes" id="UP000467841"/>
    </source>
</evidence>
<evidence type="ECO:0000313" key="3">
    <source>
        <dbReference type="EMBL" id="CAA7059801.1"/>
    </source>
</evidence>
<gene>
    <name evidence="3" type="ORF">MERR_LOCUS47037</name>
</gene>
<evidence type="ECO:0000259" key="1">
    <source>
        <dbReference type="Pfam" id="PF00646"/>
    </source>
</evidence>
<feature type="domain" description="F-box associated beta-propeller type 1" evidence="2">
    <location>
        <begin position="60"/>
        <end position="135"/>
    </location>
</feature>